<sequence>METKSVPVVVIALPVLAMHASAVFDAVGSTKTSNIGLKEFYSGPIPIWIYCVTGPNTDPCKYDIDILKYGEDTLFLRFSKEERGWSLNKVTARVSDEPDTFTVFYDALLLICICHNADVEIHIERLVVASESGKCALFEVLVRARGVSKNPNGKTRRLESRSYFYIDLRVKKYNAHTHSFNEDCLNAV</sequence>
<evidence type="ECO:0000313" key="2">
    <source>
        <dbReference type="EMBL" id="JAG92412.1"/>
    </source>
</evidence>
<feature type="non-terminal residue" evidence="2">
    <location>
        <position position="188"/>
    </location>
</feature>
<feature type="chain" id="PRO_5002203433" evidence="1">
    <location>
        <begin position="23"/>
        <end position="188"/>
    </location>
</feature>
<dbReference type="AlphaFoldDB" id="A0A0C9SE24"/>
<organism evidence="2">
    <name type="scientific">Amblyomma americanum</name>
    <name type="common">Lone star tick</name>
    <dbReference type="NCBI Taxonomy" id="6943"/>
    <lineage>
        <taxon>Eukaryota</taxon>
        <taxon>Metazoa</taxon>
        <taxon>Ecdysozoa</taxon>
        <taxon>Arthropoda</taxon>
        <taxon>Chelicerata</taxon>
        <taxon>Arachnida</taxon>
        <taxon>Acari</taxon>
        <taxon>Parasitiformes</taxon>
        <taxon>Ixodida</taxon>
        <taxon>Ixodoidea</taxon>
        <taxon>Ixodidae</taxon>
        <taxon>Amblyomminae</taxon>
        <taxon>Amblyomma</taxon>
    </lineage>
</organism>
<accession>A0A0C9SE24</accession>
<reference evidence="2" key="1">
    <citation type="journal article" date="2015" name="PLoS ONE">
        <title>An Insight into the Sialome of the Lone Star Tick, Amblyomma americanum, with a Glimpse on Its Time Dependent Gene Expression.</title>
        <authorList>
            <person name="Karim S."/>
            <person name="Ribeiro J.M."/>
        </authorList>
    </citation>
    <scope>NUCLEOTIDE SEQUENCE</scope>
    <source>
        <tissue evidence="2">Salivary gland</tissue>
    </source>
</reference>
<keyword evidence="1" id="KW-0732">Signal</keyword>
<name>A0A0C9SE24_AMBAM</name>
<evidence type="ECO:0000256" key="1">
    <source>
        <dbReference type="SAM" id="SignalP"/>
    </source>
</evidence>
<feature type="signal peptide" evidence="1">
    <location>
        <begin position="1"/>
        <end position="22"/>
    </location>
</feature>
<proteinExistence type="evidence at transcript level"/>
<dbReference type="EMBL" id="GBZX01000328">
    <property type="protein sequence ID" value="JAG92412.1"/>
    <property type="molecule type" value="mRNA"/>
</dbReference>
<protein>
    <submittedName>
        <fullName evidence="2">Putative secreted protein</fullName>
    </submittedName>
</protein>